<feature type="compositionally biased region" description="Basic and acidic residues" evidence="10">
    <location>
        <begin position="1828"/>
        <end position="1844"/>
    </location>
</feature>
<dbReference type="GO" id="GO:0042391">
    <property type="term" value="P:regulation of membrane potential"/>
    <property type="evidence" value="ECO:0007669"/>
    <property type="project" value="TreeGrafter"/>
</dbReference>
<dbReference type="PANTHER" id="PTHR12157">
    <property type="entry name" value="REGULATING SYNAPTIC MEMBRANE EXOCYTOSIS PROTEIN"/>
    <property type="match status" value="1"/>
</dbReference>
<dbReference type="PROSITE" id="PS50106">
    <property type="entry name" value="PDZ"/>
    <property type="match status" value="1"/>
</dbReference>
<feature type="region of interest" description="Disordered" evidence="10">
    <location>
        <begin position="1188"/>
        <end position="1249"/>
    </location>
</feature>
<dbReference type="GO" id="GO:0048788">
    <property type="term" value="C:cytoskeleton of presynaptic active zone"/>
    <property type="evidence" value="ECO:0007669"/>
    <property type="project" value="TreeGrafter"/>
</dbReference>
<keyword evidence="3" id="KW-0677">Repeat</keyword>
<evidence type="ECO:0000259" key="11">
    <source>
        <dbReference type="PROSITE" id="PS50004"/>
    </source>
</evidence>
<keyword evidence="1" id="KW-0597">Phosphoprotein</keyword>
<feature type="compositionally biased region" description="Basic and acidic residues" evidence="10">
    <location>
        <begin position="1776"/>
        <end position="1787"/>
    </location>
</feature>
<dbReference type="GO" id="GO:0042734">
    <property type="term" value="C:presynaptic membrane"/>
    <property type="evidence" value="ECO:0007669"/>
    <property type="project" value="TreeGrafter"/>
</dbReference>
<dbReference type="InterPro" id="IPR054386">
    <property type="entry name" value="RIM_Znf"/>
</dbReference>
<feature type="compositionally biased region" description="Basic and acidic residues" evidence="10">
    <location>
        <begin position="1666"/>
        <end position="1679"/>
    </location>
</feature>
<dbReference type="GO" id="GO:0006886">
    <property type="term" value="P:intracellular protein transport"/>
    <property type="evidence" value="ECO:0007669"/>
    <property type="project" value="InterPro"/>
</dbReference>
<dbReference type="InterPro" id="IPR001478">
    <property type="entry name" value="PDZ"/>
</dbReference>
<evidence type="ECO:0000313" key="16">
    <source>
        <dbReference type="RefSeq" id="XP_047736785.1"/>
    </source>
</evidence>
<evidence type="ECO:0000256" key="10">
    <source>
        <dbReference type="SAM" id="MobiDB-lite"/>
    </source>
</evidence>
<feature type="region of interest" description="Disordered" evidence="10">
    <location>
        <begin position="277"/>
        <end position="387"/>
    </location>
</feature>
<feature type="compositionally biased region" description="Basic and acidic residues" evidence="10">
    <location>
        <begin position="1210"/>
        <end position="1234"/>
    </location>
</feature>
<feature type="compositionally biased region" description="Polar residues" evidence="10">
    <location>
        <begin position="1749"/>
        <end position="1759"/>
    </location>
</feature>
<feature type="compositionally biased region" description="Polar residues" evidence="10">
    <location>
        <begin position="1188"/>
        <end position="1209"/>
    </location>
</feature>
<feature type="compositionally biased region" description="Polar residues" evidence="10">
    <location>
        <begin position="860"/>
        <end position="871"/>
    </location>
</feature>
<dbReference type="InterPro" id="IPR041489">
    <property type="entry name" value="PDZ_6"/>
</dbReference>
<dbReference type="PROSITE" id="PS50004">
    <property type="entry name" value="C2"/>
    <property type="match status" value="2"/>
</dbReference>
<feature type="region of interest" description="Disordered" evidence="10">
    <location>
        <begin position="1350"/>
        <end position="1406"/>
    </location>
</feature>
<feature type="compositionally biased region" description="Polar residues" evidence="10">
    <location>
        <begin position="976"/>
        <end position="985"/>
    </location>
</feature>
<feature type="compositionally biased region" description="Basic and acidic residues" evidence="10">
    <location>
        <begin position="887"/>
        <end position="906"/>
    </location>
</feature>
<evidence type="ECO:0000256" key="9">
    <source>
        <dbReference type="PROSITE-ProRule" id="PRU00091"/>
    </source>
</evidence>
<feature type="compositionally biased region" description="Basic and acidic residues" evidence="10">
    <location>
        <begin position="935"/>
        <end position="944"/>
    </location>
</feature>
<feature type="compositionally biased region" description="Polar residues" evidence="10">
    <location>
        <begin position="806"/>
        <end position="821"/>
    </location>
</feature>
<dbReference type="FunFam" id="3.30.40.10:FF:000044">
    <property type="entry name" value="Regulating synaptic membrane exocytosis protein 2"/>
    <property type="match status" value="1"/>
</dbReference>
<feature type="region of interest" description="Disordered" evidence="10">
    <location>
        <begin position="799"/>
        <end position="1002"/>
    </location>
</feature>
<dbReference type="Gene3D" id="3.30.40.10">
    <property type="entry name" value="Zinc/RING finger domain, C3HC4 (zinc finger)"/>
    <property type="match status" value="1"/>
</dbReference>
<name>A0A979FKM9_HYAAZ</name>
<dbReference type="InterPro" id="IPR000008">
    <property type="entry name" value="C2_dom"/>
</dbReference>
<feature type="domain" description="PDZ" evidence="12">
    <location>
        <begin position="392"/>
        <end position="488"/>
    </location>
</feature>
<dbReference type="FunFam" id="2.60.40.150:FF:000001">
    <property type="entry name" value="Regulating synaptic membrane exocytosis 3, isoform CRA_a"/>
    <property type="match status" value="1"/>
</dbReference>
<evidence type="ECO:0000256" key="6">
    <source>
        <dbReference type="ARBA" id="ARBA00022833"/>
    </source>
</evidence>
<dbReference type="GO" id="GO:0050806">
    <property type="term" value="P:positive regulation of synaptic transmission"/>
    <property type="evidence" value="ECO:0007669"/>
    <property type="project" value="TreeGrafter"/>
</dbReference>
<dbReference type="CDD" id="cd06714">
    <property type="entry name" value="PDZ_RIM-like"/>
    <property type="match status" value="1"/>
</dbReference>
<dbReference type="Pfam" id="PF22601">
    <property type="entry name" value="RIM2a_ZnF"/>
    <property type="match status" value="1"/>
</dbReference>
<feature type="compositionally biased region" description="Basic and acidic residues" evidence="10">
    <location>
        <begin position="1350"/>
        <end position="1362"/>
    </location>
</feature>
<evidence type="ECO:0000256" key="1">
    <source>
        <dbReference type="ARBA" id="ARBA00022553"/>
    </source>
</evidence>
<feature type="region of interest" description="Disordered" evidence="10">
    <location>
        <begin position="1042"/>
        <end position="1064"/>
    </location>
</feature>
<dbReference type="GO" id="GO:0048167">
    <property type="term" value="P:regulation of synaptic plasticity"/>
    <property type="evidence" value="ECO:0007669"/>
    <property type="project" value="TreeGrafter"/>
</dbReference>
<evidence type="ECO:0000259" key="14">
    <source>
        <dbReference type="PROSITE" id="PS50916"/>
    </source>
</evidence>
<feature type="domain" description="C2" evidence="11">
    <location>
        <begin position="1991"/>
        <end position="2110"/>
    </location>
</feature>
<dbReference type="PROSITE" id="PS50178">
    <property type="entry name" value="ZF_FYVE"/>
    <property type="match status" value="1"/>
</dbReference>
<protein>
    <submittedName>
        <fullName evidence="16">Regulating synaptic membrane exocytosis protein 1</fullName>
    </submittedName>
</protein>
<dbReference type="GO" id="GO:0008270">
    <property type="term" value="F:zinc ion binding"/>
    <property type="evidence" value="ECO:0007669"/>
    <property type="project" value="UniProtKB-KW"/>
</dbReference>
<dbReference type="GeneID" id="108665111"/>
<feature type="region of interest" description="Disordered" evidence="10">
    <location>
        <begin position="1732"/>
        <end position="1958"/>
    </location>
</feature>
<feature type="region of interest" description="Disordered" evidence="10">
    <location>
        <begin position="696"/>
        <end position="778"/>
    </location>
</feature>
<proteinExistence type="predicted"/>
<evidence type="ECO:0000256" key="4">
    <source>
        <dbReference type="ARBA" id="ARBA00022771"/>
    </source>
</evidence>
<feature type="region of interest" description="Disordered" evidence="10">
    <location>
        <begin position="1625"/>
        <end position="1688"/>
    </location>
</feature>
<dbReference type="SUPFAM" id="SSF49562">
    <property type="entry name" value="C2 domain (Calcium/lipid-binding domain, CaLB)"/>
    <property type="match status" value="2"/>
</dbReference>
<dbReference type="FunFam" id="2.60.40.150:FF:000003">
    <property type="entry name" value="Regulating synaptic membrane exocytosis protein 2"/>
    <property type="match status" value="1"/>
</dbReference>
<dbReference type="PROSITE" id="PS50916">
    <property type="entry name" value="RABBD"/>
    <property type="match status" value="1"/>
</dbReference>
<dbReference type="PANTHER" id="PTHR12157:SF21">
    <property type="entry name" value="RAB3 INTERACTING MOLECULE, ISOFORM F"/>
    <property type="match status" value="1"/>
</dbReference>
<organism evidence="15 16">
    <name type="scientific">Hyalella azteca</name>
    <name type="common">Amphipod</name>
    <dbReference type="NCBI Taxonomy" id="294128"/>
    <lineage>
        <taxon>Eukaryota</taxon>
        <taxon>Metazoa</taxon>
        <taxon>Ecdysozoa</taxon>
        <taxon>Arthropoda</taxon>
        <taxon>Crustacea</taxon>
        <taxon>Multicrustacea</taxon>
        <taxon>Malacostraca</taxon>
        <taxon>Eumalacostraca</taxon>
        <taxon>Peracarida</taxon>
        <taxon>Amphipoda</taxon>
        <taxon>Senticaudata</taxon>
        <taxon>Talitrida</taxon>
        <taxon>Talitroidea</taxon>
        <taxon>Hyalellidae</taxon>
        <taxon>Hyalella</taxon>
    </lineage>
</organism>
<dbReference type="GO" id="GO:0044325">
    <property type="term" value="F:transmembrane transporter binding"/>
    <property type="evidence" value="ECO:0007669"/>
    <property type="project" value="TreeGrafter"/>
</dbReference>
<dbReference type="CDD" id="cd04031">
    <property type="entry name" value="C2A_RIM1alpha"/>
    <property type="match status" value="1"/>
</dbReference>
<evidence type="ECO:0000259" key="12">
    <source>
        <dbReference type="PROSITE" id="PS50106"/>
    </source>
</evidence>
<feature type="region of interest" description="Disordered" evidence="10">
    <location>
        <begin position="504"/>
        <end position="549"/>
    </location>
</feature>
<dbReference type="CDD" id="cd04028">
    <property type="entry name" value="C2B_RIM1alpha"/>
    <property type="match status" value="1"/>
</dbReference>
<evidence type="ECO:0000256" key="5">
    <source>
        <dbReference type="ARBA" id="ARBA00022782"/>
    </source>
</evidence>
<keyword evidence="5" id="KW-0221">Differentiation</keyword>
<gene>
    <name evidence="16" type="primary">LOC108665111</name>
</gene>
<dbReference type="SUPFAM" id="SSF50156">
    <property type="entry name" value="PDZ domain-like"/>
    <property type="match status" value="1"/>
</dbReference>
<dbReference type="InterPro" id="IPR010911">
    <property type="entry name" value="Rab_BD"/>
</dbReference>
<feature type="compositionally biased region" description="Basic and acidic residues" evidence="10">
    <location>
        <begin position="751"/>
        <end position="771"/>
    </location>
</feature>
<feature type="compositionally biased region" description="Low complexity" evidence="10">
    <location>
        <begin position="352"/>
        <end position="363"/>
    </location>
</feature>
<feature type="domain" description="RabBD" evidence="14">
    <location>
        <begin position="10"/>
        <end position="136"/>
    </location>
</feature>
<feature type="compositionally biased region" description="Polar residues" evidence="10">
    <location>
        <begin position="916"/>
        <end position="931"/>
    </location>
</feature>
<dbReference type="SMART" id="SM00228">
    <property type="entry name" value="PDZ"/>
    <property type="match status" value="1"/>
</dbReference>
<feature type="compositionally biased region" description="Basic and acidic residues" evidence="10">
    <location>
        <begin position="332"/>
        <end position="350"/>
    </location>
</feature>
<dbReference type="InterPro" id="IPR017455">
    <property type="entry name" value="Znf_FYVE-rel"/>
</dbReference>
<keyword evidence="6" id="KW-0862">Zinc</keyword>
<dbReference type="InterPro" id="IPR013083">
    <property type="entry name" value="Znf_RING/FYVE/PHD"/>
</dbReference>
<accession>A0A979FKM9</accession>
<feature type="domain" description="C2" evidence="11">
    <location>
        <begin position="553"/>
        <end position="674"/>
    </location>
</feature>
<reference evidence="16" key="1">
    <citation type="submission" date="2025-08" db="UniProtKB">
        <authorList>
            <consortium name="RefSeq"/>
        </authorList>
    </citation>
    <scope>IDENTIFICATION</scope>
    <source>
        <tissue evidence="16">Whole organism</tissue>
    </source>
</reference>
<dbReference type="OMA" id="MDTRMRP"/>
<evidence type="ECO:0000256" key="3">
    <source>
        <dbReference type="ARBA" id="ARBA00022737"/>
    </source>
</evidence>
<dbReference type="RefSeq" id="XP_047736785.1">
    <property type="nucleotide sequence ID" value="XM_047880829.1"/>
</dbReference>
<evidence type="ECO:0000259" key="13">
    <source>
        <dbReference type="PROSITE" id="PS50178"/>
    </source>
</evidence>
<dbReference type="SUPFAM" id="SSF57903">
    <property type="entry name" value="FYVE/PHD zinc finger"/>
    <property type="match status" value="1"/>
</dbReference>
<dbReference type="GO" id="GO:0031267">
    <property type="term" value="F:small GTPase binding"/>
    <property type="evidence" value="ECO:0007669"/>
    <property type="project" value="InterPro"/>
</dbReference>
<dbReference type="GO" id="GO:0048791">
    <property type="term" value="P:calcium ion-regulated exocytosis of neurotransmitter"/>
    <property type="evidence" value="ECO:0007669"/>
    <property type="project" value="TreeGrafter"/>
</dbReference>
<keyword evidence="2" id="KW-0479">Metal-binding</keyword>
<dbReference type="CTD" id="42150"/>
<dbReference type="KEGG" id="hazt:108665111"/>
<feature type="compositionally biased region" description="Gly residues" evidence="10">
    <location>
        <begin position="1640"/>
        <end position="1651"/>
    </location>
</feature>
<dbReference type="Pfam" id="PF17820">
    <property type="entry name" value="PDZ_6"/>
    <property type="match status" value="1"/>
</dbReference>
<dbReference type="FunFam" id="2.30.42.10:FF:000003">
    <property type="entry name" value="Regulating synaptic membrane exocytosis protein 1, putative"/>
    <property type="match status" value="1"/>
</dbReference>
<dbReference type="Gene3D" id="2.60.40.150">
    <property type="entry name" value="C2 domain"/>
    <property type="match status" value="2"/>
</dbReference>
<feature type="compositionally biased region" description="Basic residues" evidence="10">
    <location>
        <begin position="1908"/>
        <end position="1919"/>
    </location>
</feature>
<keyword evidence="15" id="KW-1185">Reference proteome</keyword>
<feature type="compositionally biased region" description="Basic and acidic residues" evidence="10">
    <location>
        <begin position="511"/>
        <end position="531"/>
    </location>
</feature>
<evidence type="ECO:0000313" key="15">
    <source>
        <dbReference type="Proteomes" id="UP000694843"/>
    </source>
</evidence>
<comment type="subcellular location">
    <subcellularLocation>
        <location evidence="8">Synapse</location>
    </subcellularLocation>
</comment>
<evidence type="ECO:0000256" key="8">
    <source>
        <dbReference type="ARBA" id="ARBA00034103"/>
    </source>
</evidence>
<dbReference type="OrthoDB" id="420032at2759"/>
<feature type="domain" description="FYVE-type" evidence="13">
    <location>
        <begin position="74"/>
        <end position="124"/>
    </location>
</feature>
<feature type="compositionally biased region" description="Basic and acidic residues" evidence="10">
    <location>
        <begin position="955"/>
        <end position="965"/>
    </location>
</feature>
<keyword evidence="7" id="KW-0770">Synapse</keyword>
<sequence>MAGEGGEDLMPDLSHLDDHERRIIEQVMQRHRLEEAKESELVRRKREEVRVLEDTIRLRSESQRRRGAELEATCQICVKTKFADGIGHLCHYCNVRCCARCGGKVTLRSNKVIWVCILCRKKQELLTKTGSWMSGGPGDDPEFDYGAGGLFPSDSYLGSRREKHYHKDYRKPKDEIRDPISEAELSRNSDAFSRPIFSRYRHRQNLYGTRLGKAYPVQVREECCDSRATDNRSYTERRKKTVRFNSEGWDTIEDDLDPSAVEDTRWSSAYNVYYDEERCPPGRPGPTSLHPNYAPMRDHGSQLLPLPRRVGGWGGPNSGPNRELPIPAVRRQSWDVERQESQDSQTKDSGIDSGTSSNFNSSEDSSKGDLPRTCRHPVSWQPSQDGSKMIGHMILNKAMRPEHGGQSSSAAILGLKVGGGKILDSGKIGAVVEKVKKGSIADTVGHLRPGDEVLEWNGRVLSGLTFEEVYDVISESCHEAQVELIVARQLTDIDRHPARRHTHAGLISRGGSHDGGFDPRKLSEPGRDRRPSVTITSPGSPDNYRTRLHSPSIGGKLQLKLFLDSQVQQLIVTVISASELPLRATGVPRNPYAKLFLLPDRSEKSKRRTKTIAGTCQPRWNQTFVYAPVRVAELRQRSLQVTVWDYDRFGTNDFLGEVLVDLNAAALDDEPEWYSLAPPDDMLTSHSRRTMCLDTESASTLPSIDHLSPPSTASRLSESDMSDADLEDSLHQRKMEQASLSSVGSSSSPPPDDHRGFGSYEHRSRREDPRFRSPGHMMGFGGSLGASVGPPYKDYIPAPIPMSARGRSQSAAPTDSPSLHVSRSRSKSPRRIPDVASRSLSPPEARPEYGGMGGGRPLMTSRSETATPTSSPKKRQLPQIPAALQHANRDKITQRNRDSQDLEERARHMKLRLRQMQPQGHSRSALNSGYSDSEIGARRYDRYTRGASRGALASPERDPLERDLGDSASDIESVVSGASTFSTQSERPRGSVKHSSRQHFSSSLTCAPSIFPTDSSYSHPDWYAADVSGVVRDQLPLPEVRLWPRETTDQNPFHSSSSNDRDKKSRFVPTFNAADFSTSESSPPFSIEDNQYLRRRFQSRSNPAIGSFQSRNLPPLQRSNTVRSFFPPSPVKVKLLKSRSIGDEFNVLSSNGSDEIFIDCRFNDAMRSKSSGDLHRYYSKKVPSHGYNSRGCSASAHSPPQVPFRNSDSGVERRWRDEARQYVDRRPRRRDAPPRHALPARQRPCRDAGHDAGTYYGYDSEYSGAETEVFLSDRSFDRSFSQENDSDPYNSGSQCDCMYAMDECPQIVNQTPSSLPIIERISPDWPPRKPLLQPRKLVRAKTEGSLIDYARKDQRLRQETPGKVDYSNTLPRTESSSKKKKQVNFPFPSPTPKVKGNQHIGQNSELDSTKMRSDYNRRNHPHSQQYLINATSKGAHADQSSFCSDCTTPFPDEIIHSRFDSCYDKSGIDNDRYGPSFHSYDSSDATCSSCEERRSKERYLLKHDNCPIHCGELSSYRERDTDSIASPMHSLNLSYNTSACPSVKRQTIYTADCFSHSTDRAYREPIPPKPDSSHECFSVPFQLHVNTRVRPSSSVSINEQPQYFEFDANSPPTKEYRVIADVAPSSDPASELSDRMSGYGAPGGAFGGSGKRGTFARSLSTSEVPETEKAAKKGVRSEAKPTSPLAGAALGIPTALPLSPSSSTTKVVSSSSAAVSSPSNNGMKKLEFHVNLGDTPSTEGAKPDPDGQLASTPSNSSSPRLPLFDSADTQILELPESSKSRGQERGKSHTSGSTTLRTGVAGVPATEACSSLPEQEEESEKGTSSTSSERELGATKQSELHDNVDGSLSDSAAGSFTLDPKERTRLATGDSFAASTPGGGSSPGKSDSSIAGLAKKSSSTSKLSDTGRKRKLGFRKKSRSTITVHRSEEILPTASRHLLRQSSSQSSEEVDAELWESRGTRRRAPTGELTEFIEGLGPGQLVGRQVLAAPTLGDIQLSMCERKNKLEVEVIRARGLQCKSGCKTLPAPYVKVYLVDGKKCVAKAKTATARRTLDPLYQQQLIFHERYHGCVLQVTVWGDYGRMEGRKIFMGVAQILLDDLDLSNIVIGWYKLFGTSSLVSLPTFTRRGSVVSLESFEERP</sequence>
<dbReference type="Proteomes" id="UP000694843">
    <property type="component" value="Unplaced"/>
</dbReference>
<dbReference type="GO" id="GO:0030154">
    <property type="term" value="P:cell differentiation"/>
    <property type="evidence" value="ECO:0007669"/>
    <property type="project" value="UniProtKB-KW"/>
</dbReference>
<dbReference type="Gene3D" id="2.30.42.10">
    <property type="match status" value="1"/>
</dbReference>
<dbReference type="InterPro" id="IPR011011">
    <property type="entry name" value="Znf_FYVE_PHD"/>
</dbReference>
<feature type="compositionally biased region" description="Low complexity" evidence="10">
    <location>
        <begin position="1883"/>
        <end position="1904"/>
    </location>
</feature>
<dbReference type="InterPro" id="IPR039032">
    <property type="entry name" value="Rim-like"/>
</dbReference>
<evidence type="ECO:0000256" key="7">
    <source>
        <dbReference type="ARBA" id="ARBA00023018"/>
    </source>
</evidence>
<dbReference type="InterPro" id="IPR035892">
    <property type="entry name" value="C2_domain_sf"/>
</dbReference>
<evidence type="ECO:0000256" key="2">
    <source>
        <dbReference type="ARBA" id="ARBA00022723"/>
    </source>
</evidence>
<dbReference type="SMART" id="SM00239">
    <property type="entry name" value="C2"/>
    <property type="match status" value="2"/>
</dbReference>
<keyword evidence="4 9" id="KW-0863">Zinc-finger</keyword>
<dbReference type="InterPro" id="IPR036034">
    <property type="entry name" value="PDZ_sf"/>
</dbReference>
<dbReference type="Pfam" id="PF00168">
    <property type="entry name" value="C2"/>
    <property type="match status" value="2"/>
</dbReference>